<feature type="transmembrane region" description="Helical" evidence="15">
    <location>
        <begin position="589"/>
        <end position="605"/>
    </location>
</feature>
<dbReference type="GO" id="GO:0006884">
    <property type="term" value="P:cell volume homeostasis"/>
    <property type="evidence" value="ECO:0007669"/>
    <property type="project" value="TreeGrafter"/>
</dbReference>
<dbReference type="STRING" id="1147741.A0A0R3S4M3"/>
<dbReference type="GO" id="GO:0008511">
    <property type="term" value="F:sodium:potassium:chloride symporter activity"/>
    <property type="evidence" value="ECO:0007669"/>
    <property type="project" value="TreeGrafter"/>
</dbReference>
<feature type="transmembrane region" description="Helical" evidence="15">
    <location>
        <begin position="153"/>
        <end position="172"/>
    </location>
</feature>
<dbReference type="GO" id="GO:0055078">
    <property type="term" value="P:sodium ion homeostasis"/>
    <property type="evidence" value="ECO:0007669"/>
    <property type="project" value="TreeGrafter"/>
</dbReference>
<comment type="subcellular location">
    <subcellularLocation>
        <location evidence="1">Cell membrane</location>
        <topology evidence="1">Multi-pass membrane protein</topology>
    </subcellularLocation>
</comment>
<feature type="domain" description="SLC12A transporter C-terminal" evidence="17">
    <location>
        <begin position="655"/>
        <end position="835"/>
    </location>
</feature>
<evidence type="ECO:0000256" key="4">
    <source>
        <dbReference type="ARBA" id="ARBA00022475"/>
    </source>
</evidence>
<feature type="compositionally biased region" description="Gly residues" evidence="14">
    <location>
        <begin position="870"/>
        <end position="883"/>
    </location>
</feature>
<dbReference type="GO" id="GO:0055075">
    <property type="term" value="P:potassium ion homeostasis"/>
    <property type="evidence" value="ECO:0007669"/>
    <property type="project" value="TreeGrafter"/>
</dbReference>
<accession>A0A0R3S4M3</accession>
<evidence type="ECO:0000256" key="10">
    <source>
        <dbReference type="ARBA" id="ARBA00023136"/>
    </source>
</evidence>
<feature type="transmembrane region" description="Helical" evidence="15">
    <location>
        <begin position="565"/>
        <end position="583"/>
    </location>
</feature>
<dbReference type="InterPro" id="IPR018491">
    <property type="entry name" value="SLC12_C"/>
</dbReference>
<dbReference type="GO" id="GO:0005886">
    <property type="term" value="C:plasma membrane"/>
    <property type="evidence" value="ECO:0007669"/>
    <property type="project" value="UniProtKB-SubCell"/>
</dbReference>
<comment type="similarity">
    <text evidence="2">Belongs to the SLC12A transporter family.</text>
</comment>
<evidence type="ECO:0000256" key="5">
    <source>
        <dbReference type="ARBA" id="ARBA00022692"/>
    </source>
</evidence>
<evidence type="ECO:0000259" key="16">
    <source>
        <dbReference type="Pfam" id="PF00324"/>
    </source>
</evidence>
<feature type="region of interest" description="Disordered" evidence="14">
    <location>
        <begin position="868"/>
        <end position="887"/>
    </location>
</feature>
<evidence type="ECO:0000256" key="14">
    <source>
        <dbReference type="SAM" id="MobiDB-lite"/>
    </source>
</evidence>
<evidence type="ECO:0000256" key="9">
    <source>
        <dbReference type="ARBA" id="ARBA00023065"/>
    </source>
</evidence>
<keyword evidence="5 15" id="KW-0812">Transmembrane</keyword>
<evidence type="ECO:0000259" key="18">
    <source>
        <dbReference type="Pfam" id="PF08403"/>
    </source>
</evidence>
<dbReference type="Gene3D" id="1.20.1740.10">
    <property type="entry name" value="Amino acid/polyamine transporter I"/>
    <property type="match status" value="1"/>
</dbReference>
<keyword evidence="4" id="KW-1003">Cell membrane</keyword>
<evidence type="ECO:0000256" key="3">
    <source>
        <dbReference type="ARBA" id="ARBA00022448"/>
    </source>
</evidence>
<keyword evidence="8" id="KW-0915">Sodium</keyword>
<feature type="transmembrane region" description="Helical" evidence="15">
    <location>
        <begin position="385"/>
        <end position="405"/>
    </location>
</feature>
<protein>
    <submittedName>
        <fullName evidence="20">AA_permease domain-containing protein</fullName>
    </submittedName>
</protein>
<keyword evidence="13" id="KW-0868">Chloride</keyword>
<evidence type="ECO:0000256" key="7">
    <source>
        <dbReference type="ARBA" id="ARBA00022989"/>
    </source>
</evidence>
<dbReference type="Pfam" id="PF00324">
    <property type="entry name" value="AA_permease"/>
    <property type="match status" value="1"/>
</dbReference>
<feature type="transmembrane region" description="Helical" evidence="15">
    <location>
        <begin position="300"/>
        <end position="318"/>
    </location>
</feature>
<dbReference type="AlphaFoldDB" id="A0A0R3S4M3"/>
<keyword evidence="3" id="KW-0813">Transport</keyword>
<proteinExistence type="inferred from homology"/>
<evidence type="ECO:0000256" key="8">
    <source>
        <dbReference type="ARBA" id="ARBA00023053"/>
    </source>
</evidence>
<dbReference type="InterPro" id="IPR004841">
    <property type="entry name" value="AA-permease/SLC12A_dom"/>
</dbReference>
<dbReference type="Pfam" id="PF03522">
    <property type="entry name" value="SLC12"/>
    <property type="match status" value="1"/>
</dbReference>
<evidence type="ECO:0000259" key="17">
    <source>
        <dbReference type="Pfam" id="PF03522"/>
    </source>
</evidence>
<dbReference type="PANTHER" id="PTHR11827">
    <property type="entry name" value="SOLUTE CARRIER FAMILY 12, CATION COTRANSPORTERS"/>
    <property type="match status" value="1"/>
</dbReference>
<dbReference type="Proteomes" id="UP000050640">
    <property type="component" value="Unplaced"/>
</dbReference>
<dbReference type="InterPro" id="IPR013612">
    <property type="entry name" value="AA_permease_N"/>
</dbReference>
<keyword evidence="9" id="KW-0406">Ion transport</keyword>
<name>A0A0R3S4M3_9BILA</name>
<dbReference type="InterPro" id="IPR004842">
    <property type="entry name" value="SLC12A_fam"/>
</dbReference>
<feature type="transmembrane region" description="Helical" evidence="15">
    <location>
        <begin position="226"/>
        <end position="247"/>
    </location>
</feature>
<feature type="transmembrane region" description="Helical" evidence="15">
    <location>
        <begin position="178"/>
        <end position="205"/>
    </location>
</feature>
<dbReference type="WBParaSite" id="EEL_0000974201-mRNA-1">
    <property type="protein sequence ID" value="EEL_0000974201-mRNA-1"/>
    <property type="gene ID" value="EEL_0000974201"/>
</dbReference>
<evidence type="ECO:0000256" key="13">
    <source>
        <dbReference type="ARBA" id="ARBA00023214"/>
    </source>
</evidence>
<dbReference type="PANTHER" id="PTHR11827:SF103">
    <property type="entry name" value="SODIUM CHLORIDE COTRANSPORTER 69, ISOFORM E"/>
    <property type="match status" value="1"/>
</dbReference>
<keyword evidence="10 15" id="KW-0472">Membrane</keyword>
<reference evidence="20" key="1">
    <citation type="submission" date="2017-02" db="UniProtKB">
        <authorList>
            <consortium name="WormBaseParasite"/>
        </authorList>
    </citation>
    <scope>IDENTIFICATION</scope>
</reference>
<keyword evidence="6" id="KW-0769">Symport</keyword>
<dbReference type="GO" id="GO:1990573">
    <property type="term" value="P:potassium ion import across plasma membrane"/>
    <property type="evidence" value="ECO:0007669"/>
    <property type="project" value="TreeGrafter"/>
</dbReference>
<evidence type="ECO:0000313" key="20">
    <source>
        <dbReference type="WBParaSite" id="EEL_0000974201-mRNA-1"/>
    </source>
</evidence>
<evidence type="ECO:0000256" key="2">
    <source>
        <dbReference type="ARBA" id="ARBA00010593"/>
    </source>
</evidence>
<keyword evidence="11" id="KW-0325">Glycoprotein</keyword>
<evidence type="ECO:0000256" key="11">
    <source>
        <dbReference type="ARBA" id="ARBA00023180"/>
    </source>
</evidence>
<evidence type="ECO:0000313" key="19">
    <source>
        <dbReference type="Proteomes" id="UP000050640"/>
    </source>
</evidence>
<dbReference type="Pfam" id="PF08403">
    <property type="entry name" value="AA_permease_N"/>
    <property type="match status" value="1"/>
</dbReference>
<dbReference type="FunFam" id="1.20.1740.10:FF:000022">
    <property type="entry name" value="Bumetanide-sensitive na-k-cl cotransport protein"/>
    <property type="match status" value="1"/>
</dbReference>
<sequence length="972" mass="106474">MIEENLQPVNNASANTNIRGIAPASPSSTNGTERTVRFSVENEAEEREHSGEAEEHTVTFNLKSWRNMQTIEHPPIIDFYRNSVDEGGGVTSRPSMKQLIHGENAQDTVIGIDEFKKDADDILNGERETTAKLGKFEPPAPVARTKFGWIQGVFVRCILNIFGVMLYLRISWVAGQAGIVLGCAVVLLASLVTFITALSTCAICTNGDVKGGGAYFLISRSLGPEFGGSIGLIFSVANAVGAAMYVVGFAETVRDLLKENNYAVIDGGMNDVRLIGLASCCILMAVVFIGTSFESKMQMGLLVILSLSIIDYFVGTFMPVSENQLYRGITGYSFATMSENMLPNFQSGETFFSVFAIYFPAATGIMAGANISGDLADPQHAIPKGTLLAIAVTTVVYLLVVITTGSTCVRYADGYQQPYIINNSYFIPDCAQNNTCPYGLMNYFQVMENESFYGPLITAGIFAATLSSALASLVSAPKIFQAVCKDRLFPKVDFFARGYGKDEEPRRAYVLGFIIALVMILIGELNAIAPIISNFFLASYALVNYSCFDASFADSPGFRPAFKYYNMWVSLTGALLCISVMFIVSWSTALLTFFFFAVLFLYILYRKPDVNWGSSTQAHTYKNALQAMQKLSNTEEHVKNYRPQILLLAGNPAARPSLVDFAYNITKGSSLMICGFVVPYEPCDRVFALLRKLDVQMNEWLRKRHVKSFYVSVASPSLRTGAQTLLQVAGLGKLKPNILITGFKRNWAERGTDGLSEINDYFGVIQDAFESRMGVAVLRNSRSGLDYSELMKRHNVGDTARLNLPDITRSSSSTKTDSGAVNLDVQETESRENNVNITDKKYIFDVYITYKQTLSAMRLHRQKAIDIGSGRKGGGGSGGGGDSGNTAVNTVNLDTSATANTTDALNVEHFDSINQSLLFGNILHLAGNSTKILSSIIWRTISVWRFCYSLDISKFSKKKVTDVTTTLLITLV</sequence>
<evidence type="ECO:0000256" key="12">
    <source>
        <dbReference type="ARBA" id="ARBA00023201"/>
    </source>
</evidence>
<dbReference type="GO" id="GO:0055064">
    <property type="term" value="P:chloride ion homeostasis"/>
    <property type="evidence" value="ECO:0007669"/>
    <property type="project" value="TreeGrafter"/>
</dbReference>
<feature type="region of interest" description="Disordered" evidence="14">
    <location>
        <begin position="1"/>
        <end position="35"/>
    </location>
</feature>
<keyword evidence="7 15" id="KW-1133">Transmembrane helix</keyword>
<feature type="compositionally biased region" description="Polar residues" evidence="14">
    <location>
        <begin position="7"/>
        <end position="18"/>
    </location>
</feature>
<organism evidence="19 20">
    <name type="scientific">Elaeophora elaphi</name>
    <dbReference type="NCBI Taxonomy" id="1147741"/>
    <lineage>
        <taxon>Eukaryota</taxon>
        <taxon>Metazoa</taxon>
        <taxon>Ecdysozoa</taxon>
        <taxon>Nematoda</taxon>
        <taxon>Chromadorea</taxon>
        <taxon>Rhabditida</taxon>
        <taxon>Spirurina</taxon>
        <taxon>Spiruromorpha</taxon>
        <taxon>Filarioidea</taxon>
        <taxon>Onchocercidae</taxon>
        <taxon>Elaeophora</taxon>
    </lineage>
</organism>
<feature type="domain" description="Amino acid permease/ SLC12A" evidence="16">
    <location>
        <begin position="152"/>
        <end position="646"/>
    </location>
</feature>
<feature type="transmembrane region" description="Helical" evidence="15">
    <location>
        <begin position="452"/>
        <end position="476"/>
    </location>
</feature>
<feature type="transmembrane region" description="Helical" evidence="15">
    <location>
        <begin position="274"/>
        <end position="293"/>
    </location>
</feature>
<evidence type="ECO:0000256" key="15">
    <source>
        <dbReference type="SAM" id="Phobius"/>
    </source>
</evidence>
<keyword evidence="12" id="KW-0739">Sodium transport</keyword>
<evidence type="ECO:0000256" key="1">
    <source>
        <dbReference type="ARBA" id="ARBA00004651"/>
    </source>
</evidence>
<keyword evidence="19" id="KW-1185">Reference proteome</keyword>
<evidence type="ECO:0000256" key="6">
    <source>
        <dbReference type="ARBA" id="ARBA00022847"/>
    </source>
</evidence>
<feature type="domain" description="Amino acid permease N-terminal" evidence="18">
    <location>
        <begin position="69"/>
        <end position="106"/>
    </location>
</feature>
<feature type="transmembrane region" description="Helical" evidence="15">
    <location>
        <begin position="508"/>
        <end position="529"/>
    </location>
</feature>
<feature type="transmembrane region" description="Helical" evidence="15">
    <location>
        <begin position="351"/>
        <end position="373"/>
    </location>
</feature>